<proteinExistence type="predicted"/>
<feature type="compositionally biased region" description="Basic and acidic residues" evidence="1">
    <location>
        <begin position="116"/>
        <end position="126"/>
    </location>
</feature>
<organism evidence="2 3">
    <name type="scientific">Aphanomyces astaci</name>
    <name type="common">Crayfish plague agent</name>
    <dbReference type="NCBI Taxonomy" id="112090"/>
    <lineage>
        <taxon>Eukaryota</taxon>
        <taxon>Sar</taxon>
        <taxon>Stramenopiles</taxon>
        <taxon>Oomycota</taxon>
        <taxon>Saprolegniomycetes</taxon>
        <taxon>Saprolegniales</taxon>
        <taxon>Verrucalvaceae</taxon>
        <taxon>Aphanomyces</taxon>
    </lineage>
</organism>
<dbReference type="EMBL" id="QUTH01003853">
    <property type="protein sequence ID" value="RHZ16902.1"/>
    <property type="molecule type" value="Genomic_DNA"/>
</dbReference>
<name>A0A418EPX3_APHAT</name>
<feature type="region of interest" description="Disordered" evidence="1">
    <location>
        <begin position="175"/>
        <end position="246"/>
    </location>
</feature>
<accession>A0A418EPX3</accession>
<gene>
    <name evidence="2" type="ORF">DYB37_001069</name>
</gene>
<evidence type="ECO:0000313" key="3">
    <source>
        <dbReference type="Proteomes" id="UP000285430"/>
    </source>
</evidence>
<feature type="region of interest" description="Disordered" evidence="1">
    <location>
        <begin position="95"/>
        <end position="151"/>
    </location>
</feature>
<feature type="compositionally biased region" description="Polar residues" evidence="1">
    <location>
        <begin position="175"/>
        <end position="186"/>
    </location>
</feature>
<evidence type="ECO:0000313" key="2">
    <source>
        <dbReference type="EMBL" id="RHZ16902.1"/>
    </source>
</evidence>
<feature type="compositionally biased region" description="Polar residues" evidence="1">
    <location>
        <begin position="135"/>
        <end position="146"/>
    </location>
</feature>
<protein>
    <submittedName>
        <fullName evidence="2">Uncharacterized protein</fullName>
    </submittedName>
</protein>
<reference evidence="2 3" key="1">
    <citation type="submission" date="2018-08" db="EMBL/GenBank/DDBJ databases">
        <title>Aphanomyces genome sequencing and annotation.</title>
        <authorList>
            <person name="Minardi D."/>
            <person name="Oidtmann B."/>
            <person name="Van Der Giezen M."/>
            <person name="Studholme D.J."/>
        </authorList>
    </citation>
    <scope>NUCLEOTIDE SEQUENCE [LARGE SCALE GENOMIC DNA]</scope>
    <source>
        <strain evidence="2 3">Da</strain>
    </source>
</reference>
<dbReference type="Proteomes" id="UP000285430">
    <property type="component" value="Unassembled WGS sequence"/>
</dbReference>
<evidence type="ECO:0000256" key="1">
    <source>
        <dbReference type="SAM" id="MobiDB-lite"/>
    </source>
</evidence>
<comment type="caution">
    <text evidence="2">The sequence shown here is derived from an EMBL/GenBank/DDBJ whole genome shotgun (WGS) entry which is preliminary data.</text>
</comment>
<feature type="compositionally biased region" description="Pro residues" evidence="1">
    <location>
        <begin position="235"/>
        <end position="246"/>
    </location>
</feature>
<dbReference type="VEuPathDB" id="FungiDB:H257_16742"/>
<sequence>MACICEITSGELLGSFRDMEPPPPRDGDEYGTGGGFTWVVDGGWDVWMLAADVVPPDETYVCCCLGGFEATEAAAAIEKLHGAIVHGHTFKVSLAHASSPKGKKKEGGMMLPSGKRARDDRGDKTTHASKRTGAATVSSLHGTTSTPSPPTELQLVQSVLSDIVQQIVDMTVTSSLKPPSSAFSTSLKRKDSDADSSADTHTYNKRQTPVKPSSAHHHSRAAAVSDFLPRKMPKRPPPPPIFIRPPPPPCSTRLFVTSLYEMSTAQYVVESFADDRSLLHVLFADETKQTSSDDIACSKSPLFNAWVQFGSAKHALAALRTLQQDTAPFVHVAVAPPMQRHAKKAKRWV</sequence>
<dbReference type="AlphaFoldDB" id="A0A418EPX3"/>